<evidence type="ECO:0000313" key="2">
    <source>
        <dbReference type="EMBL" id="KFD52899.1"/>
    </source>
</evidence>
<dbReference type="EMBL" id="KL363222">
    <property type="protein sequence ID" value="KFD52899.1"/>
    <property type="molecule type" value="Genomic_DNA"/>
</dbReference>
<keyword evidence="4" id="KW-1185">Reference proteome</keyword>
<dbReference type="Proteomes" id="UP000030758">
    <property type="component" value="Unassembled WGS sequence"/>
</dbReference>
<sequence>MRIHFFTALLLQMKSGFCMTIGGDCDSGWTQMNHVGSFPSRLCTCERAMLIFWFHIAIAHFKISLCWTIG</sequence>
<evidence type="ECO:0008006" key="5">
    <source>
        <dbReference type="Google" id="ProtNLM"/>
    </source>
</evidence>
<proteinExistence type="predicted"/>
<feature type="signal peptide" evidence="1">
    <location>
        <begin position="1"/>
        <end position="18"/>
    </location>
</feature>
<evidence type="ECO:0000256" key="1">
    <source>
        <dbReference type="SAM" id="SignalP"/>
    </source>
</evidence>
<dbReference type="AlphaFoldDB" id="A0A085M6Q3"/>
<dbReference type="EMBL" id="KL367567">
    <property type="protein sequence ID" value="KFD63713.1"/>
    <property type="molecule type" value="Genomic_DNA"/>
</dbReference>
<reference evidence="2 4" key="1">
    <citation type="journal article" date="2014" name="Nat. Genet.">
        <title>Genome and transcriptome of the porcine whipworm Trichuris suis.</title>
        <authorList>
            <person name="Jex A.R."/>
            <person name="Nejsum P."/>
            <person name="Schwarz E.M."/>
            <person name="Hu L."/>
            <person name="Young N.D."/>
            <person name="Hall R.S."/>
            <person name="Korhonen P.K."/>
            <person name="Liao S."/>
            <person name="Thamsborg S."/>
            <person name="Xia J."/>
            <person name="Xu P."/>
            <person name="Wang S."/>
            <person name="Scheerlinck J.P."/>
            <person name="Hofmann A."/>
            <person name="Sternberg P.W."/>
            <person name="Wang J."/>
            <person name="Gasser R.B."/>
        </authorList>
    </citation>
    <scope>NUCLEOTIDE SEQUENCE [LARGE SCALE GENOMIC DNA]</scope>
    <source>
        <strain evidence="3">DCEP-RM93F</strain>
        <strain evidence="2">DCEP-RM93M</strain>
    </source>
</reference>
<evidence type="ECO:0000313" key="4">
    <source>
        <dbReference type="Proteomes" id="UP000030764"/>
    </source>
</evidence>
<organism evidence="2 4">
    <name type="scientific">Trichuris suis</name>
    <name type="common">pig whipworm</name>
    <dbReference type="NCBI Taxonomy" id="68888"/>
    <lineage>
        <taxon>Eukaryota</taxon>
        <taxon>Metazoa</taxon>
        <taxon>Ecdysozoa</taxon>
        <taxon>Nematoda</taxon>
        <taxon>Enoplea</taxon>
        <taxon>Dorylaimia</taxon>
        <taxon>Trichinellida</taxon>
        <taxon>Trichuridae</taxon>
        <taxon>Trichuris</taxon>
    </lineage>
</organism>
<gene>
    <name evidence="2" type="ORF">M513_06209</name>
    <name evidence="3" type="ORF">M514_06209</name>
</gene>
<accession>A0A085M6Q3</accession>
<keyword evidence="1" id="KW-0732">Signal</keyword>
<protein>
    <recommendedName>
        <fullName evidence="5">Secreted protein</fullName>
    </recommendedName>
</protein>
<dbReference type="Proteomes" id="UP000030764">
    <property type="component" value="Unassembled WGS sequence"/>
</dbReference>
<evidence type="ECO:0000313" key="3">
    <source>
        <dbReference type="EMBL" id="KFD63713.1"/>
    </source>
</evidence>
<feature type="chain" id="PRO_5010405252" description="Secreted protein" evidence="1">
    <location>
        <begin position="19"/>
        <end position="70"/>
    </location>
</feature>
<name>A0A085M6Q3_9BILA</name>